<name>Q11AN2_CHESB</name>
<keyword evidence="5" id="KW-0614">Plasmid</keyword>
<evidence type="ECO:0000259" key="3">
    <source>
        <dbReference type="Pfam" id="PF01408"/>
    </source>
</evidence>
<dbReference type="PANTHER" id="PTHR22604">
    <property type="entry name" value="OXIDOREDUCTASES"/>
    <property type="match status" value="1"/>
</dbReference>
<dbReference type="Pfam" id="PF22725">
    <property type="entry name" value="GFO_IDH_MocA_C3"/>
    <property type="match status" value="1"/>
</dbReference>
<evidence type="ECO:0000259" key="4">
    <source>
        <dbReference type="Pfam" id="PF22725"/>
    </source>
</evidence>
<sequence length="330" mass="36480">MSKVLAWGVLSTANIGITKVIPAMQKSSLLQVAAIASRRLQAAREAADRLGIDKAYGSYEELLADPDIDIIYNPLPNHLHVPWTIKAMEAGKHVLCEKPIALNEADARQLVKVRDRTGKQVVEAFMVRHHPQWLRSREIARSCALGDVRVMNAFFSYFLTDPANVRNQADIGGGGLYDVGCYAIASGRYIFEREPERVIGFIERDPQLGTDRLTSGIVDFGGGARLLFTCSTQLARYQQVDVCGTRGRLRMELPFNPDSASPAEILIVDEAGQRVERMPAVDHYQLQAEAFGHAVETGGPVEFPIEDAVANMRVIDAIFRSTVSQSWEVL</sequence>
<dbReference type="EMBL" id="CP000391">
    <property type="protein sequence ID" value="ABG65543.1"/>
    <property type="molecule type" value="Genomic_DNA"/>
</dbReference>
<dbReference type="GO" id="GO:0000166">
    <property type="term" value="F:nucleotide binding"/>
    <property type="evidence" value="ECO:0007669"/>
    <property type="project" value="InterPro"/>
</dbReference>
<dbReference type="eggNOG" id="COG0673">
    <property type="taxonomic scope" value="Bacteria"/>
</dbReference>
<keyword evidence="2" id="KW-0560">Oxidoreductase</keyword>
<dbReference type="OrthoDB" id="9774191at2"/>
<protein>
    <submittedName>
        <fullName evidence="5">Oxidoreductase-like protein</fullName>
    </submittedName>
</protein>
<dbReference type="GO" id="GO:0016491">
    <property type="term" value="F:oxidoreductase activity"/>
    <property type="evidence" value="ECO:0007669"/>
    <property type="project" value="UniProtKB-KW"/>
</dbReference>
<evidence type="ECO:0000256" key="2">
    <source>
        <dbReference type="ARBA" id="ARBA00023002"/>
    </source>
</evidence>
<feature type="domain" description="GFO/IDH/MocA-like oxidoreductase" evidence="4">
    <location>
        <begin position="135"/>
        <end position="250"/>
    </location>
</feature>
<dbReference type="KEGG" id="mes:Meso_4517"/>
<dbReference type="AlphaFoldDB" id="Q11AN2"/>
<evidence type="ECO:0000313" key="5">
    <source>
        <dbReference type="EMBL" id="ABG65543.1"/>
    </source>
</evidence>
<dbReference type="Pfam" id="PF01408">
    <property type="entry name" value="GFO_IDH_MocA"/>
    <property type="match status" value="1"/>
</dbReference>
<dbReference type="HOGENOM" id="CLU_023194_5_0_5"/>
<dbReference type="InterPro" id="IPR050984">
    <property type="entry name" value="Gfo/Idh/MocA_domain"/>
</dbReference>
<organism evidence="5">
    <name type="scientific">Chelativorans sp. (strain BNC1)</name>
    <dbReference type="NCBI Taxonomy" id="266779"/>
    <lineage>
        <taxon>Bacteria</taxon>
        <taxon>Pseudomonadati</taxon>
        <taxon>Pseudomonadota</taxon>
        <taxon>Alphaproteobacteria</taxon>
        <taxon>Hyphomicrobiales</taxon>
        <taxon>Phyllobacteriaceae</taxon>
        <taxon>Chelativorans</taxon>
    </lineage>
</organism>
<dbReference type="Gene3D" id="3.40.50.720">
    <property type="entry name" value="NAD(P)-binding Rossmann-like Domain"/>
    <property type="match status" value="1"/>
</dbReference>
<dbReference type="SUPFAM" id="SSF51735">
    <property type="entry name" value="NAD(P)-binding Rossmann-fold domains"/>
    <property type="match status" value="1"/>
</dbReference>
<proteinExistence type="inferred from homology"/>
<dbReference type="PANTHER" id="PTHR22604:SF105">
    <property type="entry name" value="TRANS-1,2-DIHYDROBENZENE-1,2-DIOL DEHYDROGENASE"/>
    <property type="match status" value="1"/>
</dbReference>
<comment type="similarity">
    <text evidence="1">Belongs to the Gfo/Idh/MocA family.</text>
</comment>
<evidence type="ECO:0000256" key="1">
    <source>
        <dbReference type="ARBA" id="ARBA00010928"/>
    </source>
</evidence>
<accession>Q11AN2</accession>
<gene>
    <name evidence="5" type="ordered locus">Meso_4517</name>
</gene>
<dbReference type="Gene3D" id="3.30.360.10">
    <property type="entry name" value="Dihydrodipicolinate Reductase, domain 2"/>
    <property type="match status" value="1"/>
</dbReference>
<geneLocation type="plasmid" evidence="5">
    <name>2</name>
</geneLocation>
<reference evidence="5" key="1">
    <citation type="submission" date="2006-06" db="EMBL/GenBank/DDBJ databases">
        <title>Complete sequence of Plasmid 2 of Chelativorans sp. BNC1.</title>
        <authorList>
            <consortium name="US DOE Joint Genome Institute"/>
            <person name="Copeland A."/>
            <person name="Lucas S."/>
            <person name="Lapidus A."/>
            <person name="Barry K."/>
            <person name="Detter J.C."/>
            <person name="Glavina del Rio T."/>
            <person name="Hammon N."/>
            <person name="Israni S."/>
            <person name="Dalin E."/>
            <person name="Tice H."/>
            <person name="Pitluck S."/>
            <person name="Chertkov O."/>
            <person name="Brettin T."/>
            <person name="Bruce D."/>
            <person name="Han C."/>
            <person name="Tapia R."/>
            <person name="Gilna P."/>
            <person name="Schmutz J."/>
            <person name="Larimer F."/>
            <person name="Land M."/>
            <person name="Hauser L."/>
            <person name="Kyrpides N."/>
            <person name="Mikhailova N."/>
            <person name="Richardson P."/>
        </authorList>
    </citation>
    <scope>NUCLEOTIDE SEQUENCE</scope>
    <source>
        <strain evidence="5">BNC1</strain>
        <plasmid evidence="5">2</plasmid>
    </source>
</reference>
<dbReference type="SUPFAM" id="SSF55347">
    <property type="entry name" value="Glyceraldehyde-3-phosphate dehydrogenase-like, C-terminal domain"/>
    <property type="match status" value="1"/>
</dbReference>
<dbReference type="InterPro" id="IPR036291">
    <property type="entry name" value="NAD(P)-bd_dom_sf"/>
</dbReference>
<dbReference type="InterPro" id="IPR055170">
    <property type="entry name" value="GFO_IDH_MocA-like_dom"/>
</dbReference>
<dbReference type="InterPro" id="IPR000683">
    <property type="entry name" value="Gfo/Idh/MocA-like_OxRdtase_N"/>
</dbReference>
<feature type="domain" description="Gfo/Idh/MocA-like oxidoreductase N-terminal" evidence="3">
    <location>
        <begin position="14"/>
        <end position="123"/>
    </location>
</feature>